<organism evidence="1">
    <name type="scientific">marine metagenome</name>
    <dbReference type="NCBI Taxonomy" id="408172"/>
    <lineage>
        <taxon>unclassified sequences</taxon>
        <taxon>metagenomes</taxon>
        <taxon>ecological metagenomes</taxon>
    </lineage>
</organism>
<protein>
    <submittedName>
        <fullName evidence="1">Uncharacterized protein</fullName>
    </submittedName>
</protein>
<dbReference type="AlphaFoldDB" id="A0A383BVW1"/>
<name>A0A383BVW1_9ZZZZ</name>
<accession>A0A383BVW1</accession>
<gene>
    <name evidence="1" type="ORF">METZ01_LOCUS476814</name>
</gene>
<feature type="non-terminal residue" evidence="1">
    <location>
        <position position="1"/>
    </location>
</feature>
<dbReference type="EMBL" id="UINC01203615">
    <property type="protein sequence ID" value="SVE23960.1"/>
    <property type="molecule type" value="Genomic_DNA"/>
</dbReference>
<reference evidence="1" key="1">
    <citation type="submission" date="2018-05" db="EMBL/GenBank/DDBJ databases">
        <authorList>
            <person name="Lanie J.A."/>
            <person name="Ng W.-L."/>
            <person name="Kazmierczak K.M."/>
            <person name="Andrzejewski T.M."/>
            <person name="Davidsen T.M."/>
            <person name="Wayne K.J."/>
            <person name="Tettelin H."/>
            <person name="Glass J.I."/>
            <person name="Rusch D."/>
            <person name="Podicherti R."/>
            <person name="Tsui H.-C.T."/>
            <person name="Winkler M.E."/>
        </authorList>
    </citation>
    <scope>NUCLEOTIDE SEQUENCE</scope>
</reference>
<sequence>SLPEGLEVLRMIDAAENTAGTQRWLKR</sequence>
<evidence type="ECO:0000313" key="1">
    <source>
        <dbReference type="EMBL" id="SVE23960.1"/>
    </source>
</evidence>
<proteinExistence type="predicted"/>